<sequence length="258" mass="28239">MTGPAGDPVALRSPAMVRFFDGVMQRQMRRAFRAVRVAEPGLPALPDDRPVVFFSNHPSWWDPAFYIVLSAALLPGRCSFGPMEARALERYRFMRRIGIFGIEPGTTSGAARLLRVGGHILSDPAHVLWLTAQGHFADPRTPVELQRGLSRLLSRAPQALAVPVALEYPFWSEKRPEALAAFGDAIPAAEATHERLEQALQDTANALAARAKARSPAAFDTILGGRVGVGGIYGGWSRLRARIRGRSYRPEHLPESGE</sequence>
<dbReference type="AlphaFoldDB" id="A0A0M6XTZ6"/>
<gene>
    <name evidence="1" type="ORF">JAN5088_03376</name>
</gene>
<evidence type="ECO:0000313" key="1">
    <source>
        <dbReference type="EMBL" id="CTQ34580.1"/>
    </source>
</evidence>
<dbReference type="SUPFAM" id="SSF69593">
    <property type="entry name" value="Glycerol-3-phosphate (1)-acyltransferase"/>
    <property type="match status" value="1"/>
</dbReference>
<name>A0A0M6XTZ6_9RHOB</name>
<keyword evidence="2" id="KW-1185">Reference proteome</keyword>
<reference evidence="1 2" key="1">
    <citation type="submission" date="2015-07" db="EMBL/GenBank/DDBJ databases">
        <authorList>
            <person name="Noorani M."/>
        </authorList>
    </citation>
    <scope>NUCLEOTIDE SEQUENCE [LARGE SCALE GENOMIC DNA]</scope>
    <source>
        <strain evidence="1 2">CECT 5088</strain>
    </source>
</reference>
<dbReference type="Proteomes" id="UP000048908">
    <property type="component" value="Unassembled WGS sequence"/>
</dbReference>
<evidence type="ECO:0000313" key="2">
    <source>
        <dbReference type="Proteomes" id="UP000048908"/>
    </source>
</evidence>
<evidence type="ECO:0008006" key="3">
    <source>
        <dbReference type="Google" id="ProtNLM"/>
    </source>
</evidence>
<accession>A0A0M6XTZ6</accession>
<organism evidence="1 2">
    <name type="scientific">Jannaschia rubra</name>
    <dbReference type="NCBI Taxonomy" id="282197"/>
    <lineage>
        <taxon>Bacteria</taxon>
        <taxon>Pseudomonadati</taxon>
        <taxon>Pseudomonadota</taxon>
        <taxon>Alphaproteobacteria</taxon>
        <taxon>Rhodobacterales</taxon>
        <taxon>Roseobacteraceae</taxon>
        <taxon>Jannaschia</taxon>
    </lineage>
</organism>
<dbReference type="STRING" id="282197.SAMN04488517_11266"/>
<protein>
    <recommendedName>
        <fullName evidence="3">Phospholipid/glycerol acyltransferase domain-containing protein</fullName>
    </recommendedName>
</protein>
<dbReference type="RefSeq" id="WP_233489832.1">
    <property type="nucleotide sequence ID" value="NZ_CXPG01000023.1"/>
</dbReference>
<dbReference type="CDD" id="cd06551">
    <property type="entry name" value="LPLAT"/>
    <property type="match status" value="1"/>
</dbReference>
<proteinExistence type="predicted"/>
<dbReference type="EMBL" id="CXPG01000023">
    <property type="protein sequence ID" value="CTQ34580.1"/>
    <property type="molecule type" value="Genomic_DNA"/>
</dbReference>